<evidence type="ECO:0000256" key="6">
    <source>
        <dbReference type="ARBA" id="ARBA00047561"/>
    </source>
</evidence>
<keyword evidence="5" id="KW-0627">Porphyrin biosynthesis</keyword>
<evidence type="ECO:0000256" key="4">
    <source>
        <dbReference type="ARBA" id="ARBA00023027"/>
    </source>
</evidence>
<name>A0A6J6DWK4_9ZZZZ</name>
<dbReference type="EMBL" id="CAEZTS010000011">
    <property type="protein sequence ID" value="CAB4568541.1"/>
    <property type="molecule type" value="Genomic_DNA"/>
</dbReference>
<evidence type="ECO:0000256" key="5">
    <source>
        <dbReference type="ARBA" id="ARBA00023244"/>
    </source>
</evidence>
<dbReference type="Gene3D" id="3.30.160.110">
    <property type="entry name" value="Siroheme synthase, domain 2"/>
    <property type="match status" value="1"/>
</dbReference>
<organism evidence="7">
    <name type="scientific">freshwater metagenome</name>
    <dbReference type="NCBI Taxonomy" id="449393"/>
    <lineage>
        <taxon>unclassified sequences</taxon>
        <taxon>metagenomes</taxon>
        <taxon>ecological metagenomes</taxon>
    </lineage>
</organism>
<reference evidence="7" key="1">
    <citation type="submission" date="2020-05" db="EMBL/GenBank/DDBJ databases">
        <authorList>
            <person name="Chiriac C."/>
            <person name="Salcher M."/>
            <person name="Ghai R."/>
            <person name="Kavagutti S V."/>
        </authorList>
    </citation>
    <scope>NUCLEOTIDE SEQUENCE</scope>
</reference>
<keyword evidence="3" id="KW-0560">Oxidoreductase</keyword>
<evidence type="ECO:0000256" key="3">
    <source>
        <dbReference type="ARBA" id="ARBA00023002"/>
    </source>
</evidence>
<dbReference type="Gene3D" id="3.40.50.720">
    <property type="entry name" value="NAD(P)-binding Rossmann-like Domain"/>
    <property type="match status" value="1"/>
</dbReference>
<keyword evidence="4" id="KW-0520">NAD</keyword>
<dbReference type="GO" id="GO:0004325">
    <property type="term" value="F:ferrochelatase activity"/>
    <property type="evidence" value="ECO:0007669"/>
    <property type="project" value="InterPro"/>
</dbReference>
<dbReference type="InterPro" id="IPR028161">
    <property type="entry name" value="Met8-like"/>
</dbReference>
<evidence type="ECO:0000256" key="2">
    <source>
        <dbReference type="ARBA" id="ARBA00012400"/>
    </source>
</evidence>
<evidence type="ECO:0000313" key="7">
    <source>
        <dbReference type="EMBL" id="CAB4568541.1"/>
    </source>
</evidence>
<sequence length="194" mass="20846">MNQFPVNLNLAGKPVLVVGAGRIALRKTEQLLACDAAVTVLAPNVHEGFASLPVTVVRREYVSNDVAGYRLVITATANRAVDQLIHDEAEALGIWVNSADDPDRCTFTLPATVRRGELLITISTAGASPALSSYLRARLGEIISPDFARVVDELALRRAGFHAEGRSTEDIDWKPIIEEILATHGVDLPLAVTA</sequence>
<dbReference type="NCBIfam" id="TIGR01470">
    <property type="entry name" value="cysG_Nterm"/>
    <property type="match status" value="1"/>
</dbReference>
<dbReference type="AlphaFoldDB" id="A0A6J6DWK4"/>
<comment type="pathway">
    <text evidence="1">Porphyrin-containing compound metabolism; siroheme biosynthesis; sirohydrochlorin from precorrin-2: step 1/1.</text>
</comment>
<dbReference type="PANTHER" id="PTHR35330">
    <property type="entry name" value="SIROHEME BIOSYNTHESIS PROTEIN MET8"/>
    <property type="match status" value="1"/>
</dbReference>
<dbReference type="InterPro" id="IPR006367">
    <property type="entry name" value="Sirohaem_synthase_N"/>
</dbReference>
<gene>
    <name evidence="7" type="ORF">UFOPK1722_00226</name>
</gene>
<dbReference type="Pfam" id="PF13241">
    <property type="entry name" value="NAD_binding_7"/>
    <property type="match status" value="1"/>
</dbReference>
<dbReference type="GO" id="GO:0043115">
    <property type="term" value="F:precorrin-2 dehydrogenase activity"/>
    <property type="evidence" value="ECO:0007669"/>
    <property type="project" value="UniProtKB-EC"/>
</dbReference>
<accession>A0A6J6DWK4</accession>
<dbReference type="SUPFAM" id="SSF75615">
    <property type="entry name" value="Siroheme synthase middle domains-like"/>
    <property type="match status" value="1"/>
</dbReference>
<comment type="catalytic activity">
    <reaction evidence="6">
        <text>precorrin-2 + NAD(+) = sirohydrochlorin + NADH + 2 H(+)</text>
        <dbReference type="Rhea" id="RHEA:15613"/>
        <dbReference type="ChEBI" id="CHEBI:15378"/>
        <dbReference type="ChEBI" id="CHEBI:57540"/>
        <dbReference type="ChEBI" id="CHEBI:57945"/>
        <dbReference type="ChEBI" id="CHEBI:58351"/>
        <dbReference type="ChEBI" id="CHEBI:58827"/>
        <dbReference type="EC" id="1.3.1.76"/>
    </reaction>
</comment>
<protein>
    <recommendedName>
        <fullName evidence="2">precorrin-2 dehydrogenase</fullName>
        <ecNumber evidence="2">1.3.1.76</ecNumber>
    </recommendedName>
</protein>
<dbReference type="UniPathway" id="UPA00262">
    <property type="reaction ID" value="UER00222"/>
</dbReference>
<dbReference type="SUPFAM" id="SSF51735">
    <property type="entry name" value="NAD(P)-binding Rossmann-fold domains"/>
    <property type="match status" value="1"/>
</dbReference>
<dbReference type="EC" id="1.3.1.76" evidence="2"/>
<dbReference type="GO" id="GO:0019354">
    <property type="term" value="P:siroheme biosynthetic process"/>
    <property type="evidence" value="ECO:0007669"/>
    <property type="project" value="UniProtKB-UniPathway"/>
</dbReference>
<dbReference type="InterPro" id="IPR036291">
    <property type="entry name" value="NAD(P)-bd_dom_sf"/>
</dbReference>
<dbReference type="PANTHER" id="PTHR35330:SF1">
    <property type="entry name" value="SIROHEME BIOSYNTHESIS PROTEIN MET8"/>
    <property type="match status" value="1"/>
</dbReference>
<proteinExistence type="predicted"/>
<evidence type="ECO:0000256" key="1">
    <source>
        <dbReference type="ARBA" id="ARBA00005010"/>
    </source>
</evidence>